<name>A0A6N7QP03_9GAMM</name>
<organism evidence="10 11">
    <name type="scientific">Spiribacter salilacus</name>
    <dbReference type="NCBI Taxonomy" id="2664894"/>
    <lineage>
        <taxon>Bacteria</taxon>
        <taxon>Pseudomonadati</taxon>
        <taxon>Pseudomonadota</taxon>
        <taxon>Gammaproteobacteria</taxon>
        <taxon>Chromatiales</taxon>
        <taxon>Ectothiorhodospiraceae</taxon>
        <taxon>Spiribacter</taxon>
    </lineage>
</organism>
<dbReference type="EMBL" id="WJPP01000001">
    <property type="protein sequence ID" value="MRH77420.1"/>
    <property type="molecule type" value="Genomic_DNA"/>
</dbReference>
<dbReference type="GO" id="GO:0055085">
    <property type="term" value="P:transmembrane transport"/>
    <property type="evidence" value="ECO:0007669"/>
    <property type="project" value="InterPro"/>
</dbReference>
<comment type="similarity">
    <text evidence="2">Belongs to the binding-protein-dependent transport system permease family. CysTW subfamily.</text>
</comment>
<dbReference type="RefSeq" id="WP_153718469.1">
    <property type="nucleotide sequence ID" value="NZ_WJPP01000001.1"/>
</dbReference>
<feature type="transmembrane region" description="Helical" evidence="8">
    <location>
        <begin position="57"/>
        <end position="77"/>
    </location>
</feature>
<evidence type="ECO:0000313" key="10">
    <source>
        <dbReference type="EMBL" id="MRH77420.1"/>
    </source>
</evidence>
<dbReference type="Pfam" id="PF00528">
    <property type="entry name" value="BPD_transp_1"/>
    <property type="match status" value="1"/>
</dbReference>
<dbReference type="InterPro" id="IPR000515">
    <property type="entry name" value="MetI-like"/>
</dbReference>
<dbReference type="Proteomes" id="UP000433788">
    <property type="component" value="Unassembled WGS sequence"/>
</dbReference>
<feature type="transmembrane region" description="Helical" evidence="8">
    <location>
        <begin position="89"/>
        <end position="107"/>
    </location>
</feature>
<feature type="domain" description="ABC transmembrane type-1" evidence="9">
    <location>
        <begin position="54"/>
        <end position="250"/>
    </location>
</feature>
<dbReference type="GO" id="GO:0005886">
    <property type="term" value="C:plasma membrane"/>
    <property type="evidence" value="ECO:0007669"/>
    <property type="project" value="UniProtKB-SubCell"/>
</dbReference>
<dbReference type="PANTHER" id="PTHR43848">
    <property type="entry name" value="PUTRESCINE TRANSPORT SYSTEM PERMEASE PROTEIN POTI"/>
    <property type="match status" value="1"/>
</dbReference>
<evidence type="ECO:0000256" key="5">
    <source>
        <dbReference type="ARBA" id="ARBA00022692"/>
    </source>
</evidence>
<evidence type="ECO:0000256" key="8">
    <source>
        <dbReference type="RuleBase" id="RU363032"/>
    </source>
</evidence>
<dbReference type="CDD" id="cd06261">
    <property type="entry name" value="TM_PBP2"/>
    <property type="match status" value="1"/>
</dbReference>
<evidence type="ECO:0000256" key="1">
    <source>
        <dbReference type="ARBA" id="ARBA00004651"/>
    </source>
</evidence>
<gene>
    <name evidence="10" type="ORF">GH984_01680</name>
</gene>
<sequence>MRLFWYATMLFLYAPLAVVVLFSFNAANSPARFAGFSLRWYDRLMTNDALLLAFKNSLILGVSSSLIAVVFGAMLGYGMYRFRHWHLHWLVWLIYLPIVMPDVVYGISEMTFFVAMHRNFGIFEPGLSTMILAHVSFQIPFVALLVHSRLLVLDPLLFEACADLYASPLKRLRYFLIPVLWPALLASFLLAFTLSIDDFVISFFTAGPSSTTLPIYIWSAVRKGITPEVNAVAALIIAAVGIAGLAALVYHHVKFRFSHSVKT</sequence>
<dbReference type="Gene3D" id="1.10.3720.10">
    <property type="entry name" value="MetI-like"/>
    <property type="match status" value="1"/>
</dbReference>
<dbReference type="InterPro" id="IPR035906">
    <property type="entry name" value="MetI-like_sf"/>
</dbReference>
<evidence type="ECO:0000256" key="6">
    <source>
        <dbReference type="ARBA" id="ARBA00022989"/>
    </source>
</evidence>
<accession>A0A6N7QP03</accession>
<keyword evidence="11" id="KW-1185">Reference proteome</keyword>
<evidence type="ECO:0000259" key="9">
    <source>
        <dbReference type="PROSITE" id="PS50928"/>
    </source>
</evidence>
<comment type="caution">
    <text evidence="10">The sequence shown here is derived from an EMBL/GenBank/DDBJ whole genome shotgun (WGS) entry which is preliminary data.</text>
</comment>
<reference evidence="10 11" key="1">
    <citation type="submission" date="2019-11" db="EMBL/GenBank/DDBJ databases">
        <authorList>
            <person name="Zhang X.Y."/>
        </authorList>
    </citation>
    <scope>NUCLEOTIDE SEQUENCE [LARGE SCALE GENOMIC DNA]</scope>
    <source>
        <strain evidence="10 11">C176</strain>
    </source>
</reference>
<evidence type="ECO:0000313" key="11">
    <source>
        <dbReference type="Proteomes" id="UP000433788"/>
    </source>
</evidence>
<comment type="subcellular location">
    <subcellularLocation>
        <location evidence="1 8">Cell membrane</location>
        <topology evidence="1 8">Multi-pass membrane protein</topology>
    </subcellularLocation>
</comment>
<dbReference type="AlphaFoldDB" id="A0A6N7QP03"/>
<evidence type="ECO:0000256" key="4">
    <source>
        <dbReference type="ARBA" id="ARBA00022475"/>
    </source>
</evidence>
<evidence type="ECO:0000256" key="7">
    <source>
        <dbReference type="ARBA" id="ARBA00023136"/>
    </source>
</evidence>
<proteinExistence type="inferred from homology"/>
<dbReference type="SUPFAM" id="SSF161098">
    <property type="entry name" value="MetI-like"/>
    <property type="match status" value="1"/>
</dbReference>
<evidence type="ECO:0000256" key="2">
    <source>
        <dbReference type="ARBA" id="ARBA00007069"/>
    </source>
</evidence>
<dbReference type="PROSITE" id="PS50928">
    <property type="entry name" value="ABC_TM1"/>
    <property type="match status" value="1"/>
</dbReference>
<dbReference type="PANTHER" id="PTHR43848:SF2">
    <property type="entry name" value="PUTRESCINE TRANSPORT SYSTEM PERMEASE PROTEIN POTI"/>
    <property type="match status" value="1"/>
</dbReference>
<keyword evidence="5 8" id="KW-0812">Transmembrane</keyword>
<feature type="transmembrane region" description="Helical" evidence="8">
    <location>
        <begin position="127"/>
        <end position="146"/>
    </location>
</feature>
<keyword evidence="6 8" id="KW-1133">Transmembrane helix</keyword>
<keyword evidence="7 8" id="KW-0472">Membrane</keyword>
<feature type="transmembrane region" description="Helical" evidence="8">
    <location>
        <begin position="231"/>
        <end position="253"/>
    </location>
</feature>
<keyword evidence="3 8" id="KW-0813">Transport</keyword>
<evidence type="ECO:0000256" key="3">
    <source>
        <dbReference type="ARBA" id="ARBA00022448"/>
    </source>
</evidence>
<keyword evidence="4" id="KW-1003">Cell membrane</keyword>
<feature type="transmembrane region" description="Helical" evidence="8">
    <location>
        <begin position="174"/>
        <end position="193"/>
    </location>
</feature>
<dbReference type="InterPro" id="IPR051789">
    <property type="entry name" value="Bact_Polyamine_Transport"/>
</dbReference>
<feature type="transmembrane region" description="Helical" evidence="8">
    <location>
        <begin position="199"/>
        <end position="219"/>
    </location>
</feature>
<protein>
    <submittedName>
        <fullName evidence="10">ABC transporter permease subunit</fullName>
    </submittedName>
</protein>